<dbReference type="Pfam" id="PF07542">
    <property type="entry name" value="ATP12"/>
    <property type="match status" value="1"/>
</dbReference>
<dbReference type="EMBL" id="CP069370">
    <property type="protein sequence ID" value="QYZ68589.1"/>
    <property type="molecule type" value="Genomic_DNA"/>
</dbReference>
<dbReference type="InterPro" id="IPR042272">
    <property type="entry name" value="ATP12_ATP_synth-F1-assembly_N"/>
</dbReference>
<dbReference type="PANTHER" id="PTHR21013">
    <property type="entry name" value="ATP SYNTHASE MITOCHONDRIAL F1 COMPLEX ASSEMBLY FACTOR 2/ATP12 PROTEIN, MITOCHONDRIAL PRECURSOR"/>
    <property type="match status" value="1"/>
</dbReference>
<evidence type="ECO:0000313" key="4">
    <source>
        <dbReference type="EMBL" id="QYZ68589.1"/>
    </source>
</evidence>
<gene>
    <name evidence="4" type="ORF">JO391_12485</name>
</gene>
<comment type="similarity">
    <text evidence="1">Belongs to the ATP12 family.</text>
</comment>
<keyword evidence="3" id="KW-0143">Chaperone</keyword>
<keyword evidence="2" id="KW-0809">Transit peptide</keyword>
<dbReference type="AlphaFoldDB" id="A0A8G0ZV34"/>
<evidence type="ECO:0000313" key="5">
    <source>
        <dbReference type="Proteomes" id="UP000826300"/>
    </source>
</evidence>
<dbReference type="GO" id="GO:0043461">
    <property type="term" value="P:proton-transporting ATP synthase complex assembly"/>
    <property type="evidence" value="ECO:0007669"/>
    <property type="project" value="InterPro"/>
</dbReference>
<evidence type="ECO:0000256" key="3">
    <source>
        <dbReference type="ARBA" id="ARBA00023186"/>
    </source>
</evidence>
<dbReference type="RefSeq" id="WP_220660812.1">
    <property type="nucleotide sequence ID" value="NZ_CP069370.1"/>
</dbReference>
<name>A0A8G0ZV34_9RHOB</name>
<organism evidence="4 5">
    <name type="scientific">Neotabrizicola shimadae</name>
    <dbReference type="NCBI Taxonomy" id="2807096"/>
    <lineage>
        <taxon>Bacteria</taxon>
        <taxon>Pseudomonadati</taxon>
        <taxon>Pseudomonadota</taxon>
        <taxon>Alphaproteobacteria</taxon>
        <taxon>Rhodobacterales</taxon>
        <taxon>Paracoccaceae</taxon>
        <taxon>Neotabrizicola</taxon>
    </lineage>
</organism>
<sequence>MTGWAPKRFWKSASVVPADGGFTVHLDGRPVKTPAKTPLILPTQALALAIAAEWDAQEGEVKPATMPMTRMANSALVKVPPAFEAVVDEVARYGGTDLLCYRADAPETLVQRQSRDWTPLLDWAAQRFGAPLRVTSGVIPVDQPADSLQRLRAAVAEQDAFGLVALHDLVAITGSLVLGLAVAQGRLTPDAAFDLSRLDEDWQAELWGIDSEAAETAAAKRRDLSDAARFLALSAV</sequence>
<dbReference type="InterPro" id="IPR023335">
    <property type="entry name" value="ATP12_ortho_dom_sf"/>
</dbReference>
<accession>A0A8G0ZV34</accession>
<dbReference type="SUPFAM" id="SSF160909">
    <property type="entry name" value="ATP12-like"/>
    <property type="match status" value="1"/>
</dbReference>
<evidence type="ECO:0000256" key="2">
    <source>
        <dbReference type="ARBA" id="ARBA00022946"/>
    </source>
</evidence>
<keyword evidence="5" id="KW-1185">Reference proteome</keyword>
<dbReference type="KEGG" id="nsm:JO391_12485"/>
<dbReference type="Gene3D" id="3.30.2180.10">
    <property type="entry name" value="ATP12-like"/>
    <property type="match status" value="1"/>
</dbReference>
<dbReference type="Gene3D" id="1.10.3580.10">
    <property type="entry name" value="ATP12 ATPase"/>
    <property type="match status" value="1"/>
</dbReference>
<evidence type="ECO:0000256" key="1">
    <source>
        <dbReference type="ARBA" id="ARBA00008231"/>
    </source>
</evidence>
<dbReference type="InterPro" id="IPR011419">
    <property type="entry name" value="ATP12_ATP_synth-F1-assembly"/>
</dbReference>
<reference evidence="4" key="1">
    <citation type="submission" date="2021-02" db="EMBL/GenBank/DDBJ databases">
        <title>Rhodobacter shimadae sp. nov., an aerobic anoxygenic phototrophic bacterium isolated from a hot spring.</title>
        <authorList>
            <person name="Muramatsu S."/>
            <person name="Haruta S."/>
            <person name="Hirose S."/>
            <person name="Hanada S."/>
        </authorList>
    </citation>
    <scope>NUCLEOTIDE SEQUENCE</scope>
    <source>
        <strain evidence="4">N10</strain>
    </source>
</reference>
<dbReference type="PANTHER" id="PTHR21013:SF10">
    <property type="entry name" value="ATP SYNTHASE MITOCHONDRIAL F1 COMPLEX ASSEMBLY FACTOR 2"/>
    <property type="match status" value="1"/>
</dbReference>
<dbReference type="Proteomes" id="UP000826300">
    <property type="component" value="Chromosome"/>
</dbReference>
<proteinExistence type="inferred from homology"/>
<protein>
    <submittedName>
        <fullName evidence="4">ATPase</fullName>
    </submittedName>
</protein>